<dbReference type="InterPro" id="IPR036465">
    <property type="entry name" value="vWFA_dom_sf"/>
</dbReference>
<evidence type="ECO:0000256" key="4">
    <source>
        <dbReference type="SAM" id="MobiDB-lite"/>
    </source>
</evidence>
<evidence type="ECO:0000256" key="6">
    <source>
        <dbReference type="SAM" id="SignalP"/>
    </source>
</evidence>
<evidence type="ECO:0000256" key="2">
    <source>
        <dbReference type="ARBA" id="ARBA00022525"/>
    </source>
</evidence>
<dbReference type="InterPro" id="IPR052577">
    <property type="entry name" value="VWA7"/>
</dbReference>
<dbReference type="PANTHER" id="PTHR14905:SF21">
    <property type="entry name" value="VWFA DOMAIN-CONTAINING PROTEIN"/>
    <property type="match status" value="1"/>
</dbReference>
<name>K1PK36_MAGGI</name>
<dbReference type="Pfam" id="PF25107">
    <property type="entry name" value="VWA7_N"/>
    <property type="match status" value="2"/>
</dbReference>
<evidence type="ECO:0000256" key="1">
    <source>
        <dbReference type="ARBA" id="ARBA00004613"/>
    </source>
</evidence>
<dbReference type="InterPro" id="IPR056862">
    <property type="entry name" value="VWA7_N"/>
</dbReference>
<evidence type="ECO:0000259" key="8">
    <source>
        <dbReference type="Pfam" id="PF25107"/>
    </source>
</evidence>
<organism evidence="9">
    <name type="scientific">Magallana gigas</name>
    <name type="common">Pacific oyster</name>
    <name type="synonym">Crassostrea gigas</name>
    <dbReference type="NCBI Taxonomy" id="29159"/>
    <lineage>
        <taxon>Eukaryota</taxon>
        <taxon>Metazoa</taxon>
        <taxon>Spiralia</taxon>
        <taxon>Lophotrochozoa</taxon>
        <taxon>Mollusca</taxon>
        <taxon>Bivalvia</taxon>
        <taxon>Autobranchia</taxon>
        <taxon>Pteriomorphia</taxon>
        <taxon>Ostreida</taxon>
        <taxon>Ostreoidea</taxon>
        <taxon>Ostreidae</taxon>
        <taxon>Magallana</taxon>
    </lineage>
</organism>
<keyword evidence="5" id="KW-0472">Membrane</keyword>
<sequence length="943" mass="103950">MFSVWKCLLLFCCFCCRTVNSFPPNNVPSEPKTQSHFSITLGGVYASTASFLDMFDLVNNTGQSFSQKVQEYFGTDQESYSNHIGIIRRIIGYENNIQRDYAGISFYHVNGEQIEIAHNYIRTLRQSIADLSSTATTEDDLEEIREKVGAALYTIQEFYSNTNWIELMENKIYEDFGTGFLGKCSHGSPDDDSRFSTAAGGIYKGRSIVDEAPHSSLHGAASDAAMDATEYFLIGQGRGLLSLIGAEAFRDVFGLRTREDVVKTSLTFVIDVTGSMGDDIKAVIAATQNIVNEAKDSDFVPENYILVTFSDPESLTTGRMTTNPQTMITWLQNIAVNGGGDCAEYAMSGMLKGIEMSNEKSKIYLCTDADAKDEDKQGDVMAGLIAKQLTPVFLLTGQCSRRRRKRNSGGAEEFELQKSFQNEKSSRGQRVKRSSLLVFQKIAEETGGRVYETKVAELEAIVEKEIQDTFPSSNVFVTRLIFPTNSKPNENISVPVDNHIETLKIEITTVSAERSDVMFSSNIEQKNILGGKLTISILNPSSGAWILTRKTSKAWIVNVTAQSPMDFSTSLLAPSSDGNSYFLVGNPIMGFNYSVVVDIQNANHNLTCDYALLFDDTWNQVAEIPLTKMAVQGISSCIGPYVPFNKSSFVQISGTDELGNTYLRTRMFSILPTSVRLRVLPVLGDLRLNEGTNISFSLTNTGDSTAEFIITISDGDTTIDVQTGFLQAGQIYEAVVMVTTDSLKSVVLRFSVSLKNYTGVVQSETRRFSVTDTRTADCSVLEYPRTCPVESLNTYNCSKYIWTGLVEVSSSTIRLSEIIVSSEEIVLEHMNLTLANFSLPISVRGSCCVQSVLISILDKDGHFSQCRFELSNQALAIVEMITTPALVEPKAELVIVNWMMIGIVVASVIAGIILIAVLAVLIYKTKFNKNNSATSVSYTKEKL</sequence>
<evidence type="ECO:0000259" key="7">
    <source>
        <dbReference type="Pfam" id="PF25106"/>
    </source>
</evidence>
<evidence type="ECO:0000313" key="9">
    <source>
        <dbReference type="EMBL" id="EKC19249.1"/>
    </source>
</evidence>
<keyword evidence="3 6" id="KW-0732">Signal</keyword>
<dbReference type="Pfam" id="PF25106">
    <property type="entry name" value="VWA_4"/>
    <property type="match status" value="1"/>
</dbReference>
<proteinExistence type="predicted"/>
<feature type="domain" description="Hemicentin-1-like von Willebrand factor A" evidence="7">
    <location>
        <begin position="265"/>
        <end position="454"/>
    </location>
</feature>
<feature type="domain" description="VWA7 N-terminal" evidence="8">
    <location>
        <begin position="182"/>
        <end position="233"/>
    </location>
</feature>
<feature type="signal peptide" evidence="6">
    <location>
        <begin position="1"/>
        <end position="21"/>
    </location>
</feature>
<keyword evidence="2" id="KW-0964">Secreted</keyword>
<keyword evidence="5" id="KW-0812">Transmembrane</keyword>
<reference evidence="9" key="1">
    <citation type="journal article" date="2012" name="Nature">
        <title>The oyster genome reveals stress adaptation and complexity of shell formation.</title>
        <authorList>
            <person name="Zhang G."/>
            <person name="Fang X."/>
            <person name="Guo X."/>
            <person name="Li L."/>
            <person name="Luo R."/>
            <person name="Xu F."/>
            <person name="Yang P."/>
            <person name="Zhang L."/>
            <person name="Wang X."/>
            <person name="Qi H."/>
            <person name="Xiong Z."/>
            <person name="Que H."/>
            <person name="Xie Y."/>
            <person name="Holland P.W."/>
            <person name="Paps J."/>
            <person name="Zhu Y."/>
            <person name="Wu F."/>
            <person name="Chen Y."/>
            <person name="Wang J."/>
            <person name="Peng C."/>
            <person name="Meng J."/>
            <person name="Yang L."/>
            <person name="Liu J."/>
            <person name="Wen B."/>
            <person name="Zhang N."/>
            <person name="Huang Z."/>
            <person name="Zhu Q."/>
            <person name="Feng Y."/>
            <person name="Mount A."/>
            <person name="Hedgecock D."/>
            <person name="Xu Z."/>
            <person name="Liu Y."/>
            <person name="Domazet-Loso T."/>
            <person name="Du Y."/>
            <person name="Sun X."/>
            <person name="Zhang S."/>
            <person name="Liu B."/>
            <person name="Cheng P."/>
            <person name="Jiang X."/>
            <person name="Li J."/>
            <person name="Fan D."/>
            <person name="Wang W."/>
            <person name="Fu W."/>
            <person name="Wang T."/>
            <person name="Wang B."/>
            <person name="Zhang J."/>
            <person name="Peng Z."/>
            <person name="Li Y."/>
            <person name="Li N."/>
            <person name="Wang J."/>
            <person name="Chen M."/>
            <person name="He Y."/>
            <person name="Tan F."/>
            <person name="Song X."/>
            <person name="Zheng Q."/>
            <person name="Huang R."/>
            <person name="Yang H."/>
            <person name="Du X."/>
            <person name="Chen L."/>
            <person name="Yang M."/>
            <person name="Gaffney P.M."/>
            <person name="Wang S."/>
            <person name="Luo L."/>
            <person name="She Z."/>
            <person name="Ming Y."/>
            <person name="Huang W."/>
            <person name="Zhang S."/>
            <person name="Huang B."/>
            <person name="Zhang Y."/>
            <person name="Qu T."/>
            <person name="Ni P."/>
            <person name="Miao G."/>
            <person name="Wang J."/>
            <person name="Wang Q."/>
            <person name="Steinberg C.E."/>
            <person name="Wang H."/>
            <person name="Li N."/>
            <person name="Qian L."/>
            <person name="Zhang G."/>
            <person name="Li Y."/>
            <person name="Yang H."/>
            <person name="Liu X."/>
            <person name="Wang J."/>
            <person name="Yin Y."/>
            <person name="Wang J."/>
        </authorList>
    </citation>
    <scope>NUCLEOTIDE SEQUENCE [LARGE SCALE GENOMIC DNA]</scope>
    <source>
        <strain evidence="9">05x7-T-G4-1.051#20</strain>
    </source>
</reference>
<dbReference type="SUPFAM" id="SSF53300">
    <property type="entry name" value="vWA-like"/>
    <property type="match status" value="1"/>
</dbReference>
<dbReference type="HOGENOM" id="CLU_013884_0_0_1"/>
<gene>
    <name evidence="9" type="ORF">CGI_10009101</name>
</gene>
<feature type="region of interest" description="Disordered" evidence="4">
    <location>
        <begin position="404"/>
        <end position="427"/>
    </location>
</feature>
<accession>K1PK36</accession>
<dbReference type="Gene3D" id="3.40.50.410">
    <property type="entry name" value="von Willebrand factor, type A domain"/>
    <property type="match status" value="1"/>
</dbReference>
<evidence type="ECO:0000256" key="5">
    <source>
        <dbReference type="SAM" id="Phobius"/>
    </source>
</evidence>
<feature type="chain" id="PRO_5043825563" evidence="6">
    <location>
        <begin position="22"/>
        <end position="943"/>
    </location>
</feature>
<keyword evidence="5" id="KW-1133">Transmembrane helix</keyword>
<comment type="subcellular location">
    <subcellularLocation>
        <location evidence="1">Secreted</location>
    </subcellularLocation>
</comment>
<dbReference type="PANTHER" id="PTHR14905">
    <property type="entry name" value="NG37"/>
    <property type="match status" value="1"/>
</dbReference>
<protein>
    <submittedName>
        <fullName evidence="9">Protein G7c</fullName>
    </submittedName>
</protein>
<dbReference type="InterPro" id="IPR056861">
    <property type="entry name" value="HMCN1-like_VWA"/>
</dbReference>
<feature type="transmembrane region" description="Helical" evidence="5">
    <location>
        <begin position="898"/>
        <end position="923"/>
    </location>
</feature>
<evidence type="ECO:0000256" key="3">
    <source>
        <dbReference type="ARBA" id="ARBA00022729"/>
    </source>
</evidence>
<dbReference type="AlphaFoldDB" id="K1PK36"/>
<feature type="domain" description="VWA7 N-terminal" evidence="8">
    <location>
        <begin position="79"/>
        <end position="176"/>
    </location>
</feature>
<dbReference type="EMBL" id="JH816201">
    <property type="protein sequence ID" value="EKC19249.1"/>
    <property type="molecule type" value="Genomic_DNA"/>
</dbReference>
<dbReference type="InParanoid" id="K1PK36"/>